<dbReference type="EMBL" id="GAIX01009490">
    <property type="protein sequence ID" value="JAA83070.1"/>
    <property type="molecule type" value="Transcribed_RNA"/>
</dbReference>
<evidence type="ECO:0000313" key="1">
    <source>
        <dbReference type="EMBL" id="JAA83070.1"/>
    </source>
</evidence>
<dbReference type="AlphaFoldDB" id="S4P8G8"/>
<sequence length="80" mass="9382">MITLLLVGYYFQIKQCLLPMLAVLKPPIISLELTCAPRDNYLYPVTRIFGLEIDEMCRHRFNTHARPYLIKTLRQSGRIT</sequence>
<reference evidence="1" key="1">
    <citation type="journal article" date="2013" name="BMC Genomics">
        <title>Unscrambling butterfly oogenesis.</title>
        <authorList>
            <person name="Carter J.M."/>
            <person name="Baker S.C."/>
            <person name="Pink R."/>
            <person name="Carter D.R."/>
            <person name="Collins A."/>
            <person name="Tomlin J."/>
            <person name="Gibbs M."/>
            <person name="Breuker C.J."/>
        </authorList>
    </citation>
    <scope>NUCLEOTIDE SEQUENCE</scope>
    <source>
        <tissue evidence="1">Ovary</tissue>
    </source>
</reference>
<name>S4P8G8_9NEOP</name>
<reference evidence="1" key="2">
    <citation type="submission" date="2013-05" db="EMBL/GenBank/DDBJ databases">
        <authorList>
            <person name="Carter J.-M."/>
            <person name="Baker S.C."/>
            <person name="Pink R."/>
            <person name="Carter D.R.F."/>
            <person name="Collins A."/>
            <person name="Tomlin J."/>
            <person name="Gibbs M."/>
            <person name="Breuker C.J."/>
        </authorList>
    </citation>
    <scope>NUCLEOTIDE SEQUENCE</scope>
    <source>
        <tissue evidence="1">Ovary</tissue>
    </source>
</reference>
<organism evidence="1">
    <name type="scientific">Pararge aegeria</name>
    <name type="common">speckled wood butterfly</name>
    <dbReference type="NCBI Taxonomy" id="116150"/>
    <lineage>
        <taxon>Eukaryota</taxon>
        <taxon>Metazoa</taxon>
        <taxon>Ecdysozoa</taxon>
        <taxon>Arthropoda</taxon>
        <taxon>Hexapoda</taxon>
        <taxon>Insecta</taxon>
        <taxon>Pterygota</taxon>
        <taxon>Neoptera</taxon>
        <taxon>Endopterygota</taxon>
        <taxon>Lepidoptera</taxon>
        <taxon>Glossata</taxon>
        <taxon>Ditrysia</taxon>
        <taxon>Papilionoidea</taxon>
        <taxon>Nymphalidae</taxon>
        <taxon>Satyrinae</taxon>
        <taxon>Satyrini</taxon>
        <taxon>Parargina</taxon>
        <taxon>Pararge</taxon>
    </lineage>
</organism>
<proteinExistence type="predicted"/>
<accession>S4P8G8</accession>
<protein>
    <submittedName>
        <fullName evidence="1">Uncharacterized protein</fullName>
    </submittedName>
</protein>